<dbReference type="PATRIC" id="fig|226910.6.peg.2952"/>
<keyword evidence="3" id="KW-1185">Reference proteome</keyword>
<sequence length="77" mass="7614">MIHGPGSISVGSGHSLARAAADGIGPLYCSVSGGLRIHGNAKTPGAEGRRNVARSSADQGPGDTRQGILLSPQGPVL</sequence>
<dbReference type="Proteomes" id="UP000031535">
    <property type="component" value="Unassembled WGS sequence"/>
</dbReference>
<feature type="region of interest" description="Disordered" evidence="1">
    <location>
        <begin position="38"/>
        <end position="77"/>
    </location>
</feature>
<reference evidence="2 3" key="1">
    <citation type="submission" date="2015-01" db="EMBL/GenBank/DDBJ databases">
        <title>Complete genome of Pseudomonas batumici UCM B-321 producer of the batumin antibiotic with strong antistaphilococcal and potential anticancer activity.</title>
        <authorList>
            <person name="Klochko V.V."/>
            <person name="Zelena L.B."/>
            <person name="Elena K.A."/>
            <person name="Reva O.N."/>
        </authorList>
    </citation>
    <scope>NUCLEOTIDE SEQUENCE [LARGE SCALE GENOMIC DNA]</scope>
    <source>
        <strain evidence="2 3">UCM B-321</strain>
    </source>
</reference>
<evidence type="ECO:0000313" key="2">
    <source>
        <dbReference type="EMBL" id="KIH83287.1"/>
    </source>
</evidence>
<gene>
    <name evidence="2" type="ORF">UCMB321_2963</name>
</gene>
<protein>
    <submittedName>
        <fullName evidence="2">Uncharacterized protein</fullName>
    </submittedName>
</protein>
<comment type="caution">
    <text evidence="2">The sequence shown here is derived from an EMBL/GenBank/DDBJ whole genome shotgun (WGS) entry which is preliminary data.</text>
</comment>
<dbReference type="STRING" id="226910.UCMB321_2963"/>
<organism evidence="2 3">
    <name type="scientific">Pseudomonas batumici</name>
    <dbReference type="NCBI Taxonomy" id="226910"/>
    <lineage>
        <taxon>Bacteria</taxon>
        <taxon>Pseudomonadati</taxon>
        <taxon>Pseudomonadota</taxon>
        <taxon>Gammaproteobacteria</taxon>
        <taxon>Pseudomonadales</taxon>
        <taxon>Pseudomonadaceae</taxon>
        <taxon>Pseudomonas</taxon>
    </lineage>
</organism>
<accession>A0A0C2IEA0</accession>
<name>A0A0C2IEA0_9PSED</name>
<dbReference type="AlphaFoldDB" id="A0A0C2IEA0"/>
<proteinExistence type="predicted"/>
<evidence type="ECO:0000313" key="3">
    <source>
        <dbReference type="Proteomes" id="UP000031535"/>
    </source>
</evidence>
<dbReference type="EMBL" id="JXDG01000038">
    <property type="protein sequence ID" value="KIH83287.1"/>
    <property type="molecule type" value="Genomic_DNA"/>
</dbReference>
<evidence type="ECO:0000256" key="1">
    <source>
        <dbReference type="SAM" id="MobiDB-lite"/>
    </source>
</evidence>